<dbReference type="AlphaFoldDB" id="A0A7R9KTX1"/>
<reference evidence="1" key="1">
    <citation type="submission" date="2020-11" db="EMBL/GenBank/DDBJ databases">
        <authorList>
            <person name="Tran Van P."/>
        </authorList>
    </citation>
    <scope>NUCLEOTIDE SEQUENCE</scope>
</reference>
<dbReference type="OrthoDB" id="6431905at2759"/>
<name>A0A7R9KTX1_9ACAR</name>
<dbReference type="InterPro" id="IPR028082">
    <property type="entry name" value="Peripla_BP_I"/>
</dbReference>
<dbReference type="Proteomes" id="UP000759131">
    <property type="component" value="Unassembled WGS sequence"/>
</dbReference>
<dbReference type="EMBL" id="CAJPIZ010006294">
    <property type="protein sequence ID" value="CAG2109402.1"/>
    <property type="molecule type" value="Genomic_DNA"/>
</dbReference>
<keyword evidence="2" id="KW-1185">Reference proteome</keyword>
<accession>A0A7R9KTX1</accession>
<proteinExistence type="predicted"/>
<dbReference type="EMBL" id="OC860869">
    <property type="protein sequence ID" value="CAD7628972.1"/>
    <property type="molecule type" value="Genomic_DNA"/>
</dbReference>
<dbReference type="Gene3D" id="3.40.50.2300">
    <property type="match status" value="2"/>
</dbReference>
<evidence type="ECO:0000313" key="2">
    <source>
        <dbReference type="Proteomes" id="UP000759131"/>
    </source>
</evidence>
<gene>
    <name evidence="1" type="ORF">OSB1V03_LOCUS9390</name>
</gene>
<sequence>MVCRLEHRHYTLIKLQQLVRPPLSKTVTFIFRKSNPTNFREILKDVRTRGIYSIIIDTRPESLPHLLAAILQVQMNNYKYHYHFITFDIETFNLDNFKYNFVNMTAYRMVDVEHPPVRQILRDMEKFQPMGQHILNKTNVINMRSSRDTTRLSVHF</sequence>
<organism evidence="1">
    <name type="scientific">Medioppia subpectinata</name>
    <dbReference type="NCBI Taxonomy" id="1979941"/>
    <lineage>
        <taxon>Eukaryota</taxon>
        <taxon>Metazoa</taxon>
        <taxon>Ecdysozoa</taxon>
        <taxon>Arthropoda</taxon>
        <taxon>Chelicerata</taxon>
        <taxon>Arachnida</taxon>
        <taxon>Acari</taxon>
        <taxon>Acariformes</taxon>
        <taxon>Sarcoptiformes</taxon>
        <taxon>Oribatida</taxon>
        <taxon>Brachypylina</taxon>
        <taxon>Oppioidea</taxon>
        <taxon>Oppiidae</taxon>
        <taxon>Medioppia</taxon>
    </lineage>
</organism>
<dbReference type="SUPFAM" id="SSF53822">
    <property type="entry name" value="Periplasmic binding protein-like I"/>
    <property type="match status" value="1"/>
</dbReference>
<protein>
    <submittedName>
        <fullName evidence="1">Uncharacterized protein</fullName>
    </submittedName>
</protein>
<evidence type="ECO:0000313" key="1">
    <source>
        <dbReference type="EMBL" id="CAD7628972.1"/>
    </source>
</evidence>